<comment type="cofactor">
    <cofactor evidence="5">
        <name>pyridoxal 5'-phosphate</name>
        <dbReference type="ChEBI" id="CHEBI:597326"/>
    </cofactor>
    <text evidence="5">Binds 1 pyridoxal phosphate per subunit.</text>
</comment>
<dbReference type="PIRSF" id="PIRSF000521">
    <property type="entry name" value="Transaminase_4ab_Lys_Orn"/>
    <property type="match status" value="1"/>
</dbReference>
<accession>A0A7G5MZ08</accession>
<gene>
    <name evidence="5" type="primary">argD</name>
    <name evidence="6" type="ORF">E5259_20865</name>
</gene>
<dbReference type="NCBIfam" id="NF002325">
    <property type="entry name" value="PRK01278.1"/>
    <property type="match status" value="1"/>
</dbReference>
<dbReference type="PANTHER" id="PTHR11986">
    <property type="entry name" value="AMINOTRANSFERASE CLASS III"/>
    <property type="match status" value="1"/>
</dbReference>
<dbReference type="Gene3D" id="3.90.1150.10">
    <property type="entry name" value="Aspartate Aminotransferase, domain 1"/>
    <property type="match status" value="1"/>
</dbReference>
<organism evidence="6 7">
    <name type="scientific">Blautia producta</name>
    <dbReference type="NCBI Taxonomy" id="33035"/>
    <lineage>
        <taxon>Bacteria</taxon>
        <taxon>Bacillati</taxon>
        <taxon>Bacillota</taxon>
        <taxon>Clostridia</taxon>
        <taxon>Lachnospirales</taxon>
        <taxon>Lachnospiraceae</taxon>
        <taxon>Blautia</taxon>
    </lineage>
</organism>
<dbReference type="InterPro" id="IPR015424">
    <property type="entry name" value="PyrdxlP-dep_Trfase"/>
</dbReference>
<protein>
    <recommendedName>
        <fullName evidence="5">Acetylornithine aminotransferase</fullName>
        <shortName evidence="5">ACOAT</shortName>
        <ecNumber evidence="5">2.6.1.11</ecNumber>
    </recommendedName>
</protein>
<evidence type="ECO:0000256" key="5">
    <source>
        <dbReference type="HAMAP-Rule" id="MF_01107"/>
    </source>
</evidence>
<comment type="miscellaneous">
    <text evidence="5">May also have succinyldiaminopimelate aminotransferase activity, thus carrying out the corresponding step in lysine biosynthesis.</text>
</comment>
<comment type="subunit">
    <text evidence="5">Homodimer.</text>
</comment>
<dbReference type="GO" id="GO:0005737">
    <property type="term" value="C:cytoplasm"/>
    <property type="evidence" value="ECO:0007669"/>
    <property type="project" value="UniProtKB-SubCell"/>
</dbReference>
<dbReference type="InterPro" id="IPR004636">
    <property type="entry name" value="AcOrn/SuccOrn_fam"/>
</dbReference>
<sequence>MKTKSNAYMERAENVILHTYNRFPVVLEKGDGVRLYDVDGKEYLDFAAGIAVFALGYNNQAYNQALKDQIDKVIHTSNLFYNVPMVEAAEKLTKASGLDKAFFTNSGTEAIEGAIKVARKYAWLKDKNTDHEIIAMRHSFHGRSLGALSVTGNTHYQEPFKPLIGGIKFADFNDLESVKSQITEKTCAVIMETVQGEGGIYPAEPEFLKGVRALCDEHDILLILDEIQCGMGRTGCMFAFQDYGVEPDMMTTAKALGCGVPVGAFVLNQKTAEKSLVPGDHGTTYGGNPFACAAVSKVFDLFESEKILEHVKKVSAYLEEKLDALVQKYDFLTARRGKGLMQGIVVTGRPVGEIVSKAIENGLMVISAGSDVLRLVPPLVITERDVDEMIEKLEKSF</sequence>
<dbReference type="AlphaFoldDB" id="A0A7G5MZ08"/>
<dbReference type="EC" id="2.6.1.11" evidence="5"/>
<dbReference type="GO" id="GO:0042802">
    <property type="term" value="F:identical protein binding"/>
    <property type="evidence" value="ECO:0007669"/>
    <property type="project" value="TreeGrafter"/>
</dbReference>
<dbReference type="HAMAP" id="MF_01107">
    <property type="entry name" value="ArgD_aminotrans_3"/>
    <property type="match status" value="1"/>
</dbReference>
<comment type="similarity">
    <text evidence="5">Belongs to the class-III pyridoxal-phosphate-dependent aminotransferase family. ArgD subfamily.</text>
</comment>
<evidence type="ECO:0000256" key="2">
    <source>
        <dbReference type="ARBA" id="ARBA00022605"/>
    </source>
</evidence>
<comment type="subcellular location">
    <subcellularLocation>
        <location evidence="5">Cytoplasm</location>
    </subcellularLocation>
</comment>
<feature type="binding site" evidence="5">
    <location>
        <position position="284"/>
    </location>
    <ligand>
        <name>pyridoxal 5'-phosphate</name>
        <dbReference type="ChEBI" id="CHEBI:597326"/>
    </ligand>
</feature>
<dbReference type="GO" id="GO:0006526">
    <property type="term" value="P:L-arginine biosynthetic process"/>
    <property type="evidence" value="ECO:0007669"/>
    <property type="project" value="UniProtKB-UniRule"/>
</dbReference>
<keyword evidence="3 5" id="KW-0808">Transferase</keyword>
<name>A0A7G5MZ08_9FIRM</name>
<keyword evidence="5" id="KW-0963">Cytoplasm</keyword>
<dbReference type="Proteomes" id="UP000515789">
    <property type="component" value="Chromosome"/>
</dbReference>
<dbReference type="NCBIfam" id="TIGR00707">
    <property type="entry name" value="argD"/>
    <property type="match status" value="1"/>
</dbReference>
<evidence type="ECO:0000256" key="1">
    <source>
        <dbReference type="ARBA" id="ARBA00022576"/>
    </source>
</evidence>
<dbReference type="GO" id="GO:0003992">
    <property type="term" value="F:N2-acetyl-L-ornithine:2-oxoglutarate 5-aminotransferase activity"/>
    <property type="evidence" value="ECO:0007669"/>
    <property type="project" value="UniProtKB-UniRule"/>
</dbReference>
<dbReference type="InterPro" id="IPR005814">
    <property type="entry name" value="Aminotrans_3"/>
</dbReference>
<dbReference type="GeneID" id="75054764"/>
<dbReference type="FunFam" id="3.40.640.10:FF:000004">
    <property type="entry name" value="Acetylornithine aminotransferase"/>
    <property type="match status" value="1"/>
</dbReference>
<dbReference type="InterPro" id="IPR050103">
    <property type="entry name" value="Class-III_PLP-dep_AT"/>
</dbReference>
<feature type="binding site" evidence="5">
    <location>
        <begin position="107"/>
        <end position="108"/>
    </location>
    <ligand>
        <name>pyridoxal 5'-phosphate</name>
        <dbReference type="ChEBI" id="CHEBI:597326"/>
    </ligand>
</feature>
<keyword evidence="1 5" id="KW-0032">Aminotransferase</keyword>
<keyword evidence="2 5" id="KW-0028">Amino-acid biosynthesis</keyword>
<dbReference type="GO" id="GO:0030170">
    <property type="term" value="F:pyridoxal phosphate binding"/>
    <property type="evidence" value="ECO:0007669"/>
    <property type="project" value="InterPro"/>
</dbReference>
<proteinExistence type="inferred from homology"/>
<keyword evidence="4 5" id="KW-0663">Pyridoxal phosphate</keyword>
<dbReference type="InterPro" id="IPR015422">
    <property type="entry name" value="PyrdxlP-dep_Trfase_small"/>
</dbReference>
<dbReference type="Pfam" id="PF00202">
    <property type="entry name" value="Aminotran_3"/>
    <property type="match status" value="1"/>
</dbReference>
<dbReference type="EMBL" id="CP039126">
    <property type="protein sequence ID" value="QMW79851.1"/>
    <property type="molecule type" value="Genomic_DNA"/>
</dbReference>
<keyword evidence="5" id="KW-0055">Arginine biosynthesis</keyword>
<dbReference type="Gene3D" id="3.40.640.10">
    <property type="entry name" value="Type I PLP-dependent aspartate aminotransferase-like (Major domain)"/>
    <property type="match status" value="1"/>
</dbReference>
<dbReference type="RefSeq" id="WP_018593755.1">
    <property type="nucleotide sequence ID" value="NZ_AP031416.1"/>
</dbReference>
<feature type="binding site" evidence="5">
    <location>
        <position position="143"/>
    </location>
    <ligand>
        <name>N(2)-acetyl-L-ornithine</name>
        <dbReference type="ChEBI" id="CHEBI:57805"/>
    </ligand>
</feature>
<reference evidence="6 7" key="1">
    <citation type="submission" date="2019-04" db="EMBL/GenBank/DDBJ databases">
        <authorList>
            <person name="Schori C."/>
            <person name="Ahrens C."/>
        </authorList>
    </citation>
    <scope>NUCLEOTIDE SEQUENCE [LARGE SCALE GENOMIC DNA]</scope>
    <source>
        <strain evidence="6 7">DSM 2950</strain>
    </source>
</reference>
<dbReference type="SUPFAM" id="SSF53383">
    <property type="entry name" value="PLP-dependent transferases"/>
    <property type="match status" value="1"/>
</dbReference>
<dbReference type="InterPro" id="IPR015421">
    <property type="entry name" value="PyrdxlP-dep_Trfase_major"/>
</dbReference>
<dbReference type="PROSITE" id="PS00600">
    <property type="entry name" value="AA_TRANSFER_CLASS_3"/>
    <property type="match status" value="1"/>
</dbReference>
<evidence type="ECO:0000313" key="7">
    <source>
        <dbReference type="Proteomes" id="UP000515789"/>
    </source>
</evidence>
<feature type="binding site" evidence="5">
    <location>
        <begin position="225"/>
        <end position="228"/>
    </location>
    <ligand>
        <name>pyridoxal 5'-phosphate</name>
        <dbReference type="ChEBI" id="CHEBI:597326"/>
    </ligand>
</feature>
<evidence type="ECO:0000256" key="3">
    <source>
        <dbReference type="ARBA" id="ARBA00022679"/>
    </source>
</evidence>
<feature type="binding site" evidence="5">
    <location>
        <position position="283"/>
    </location>
    <ligand>
        <name>N(2)-acetyl-L-ornithine</name>
        <dbReference type="ChEBI" id="CHEBI:57805"/>
    </ligand>
</feature>
<dbReference type="CDD" id="cd00610">
    <property type="entry name" value="OAT_like"/>
    <property type="match status" value="1"/>
</dbReference>
<comment type="pathway">
    <text evidence="5">Amino-acid biosynthesis; L-arginine biosynthesis; N(2)-acetyl-L-ornithine from L-glutamate: step 4/4.</text>
</comment>
<dbReference type="InterPro" id="IPR049704">
    <property type="entry name" value="Aminotrans_3_PPA_site"/>
</dbReference>
<feature type="binding site" evidence="5">
    <location>
        <position position="140"/>
    </location>
    <ligand>
        <name>pyridoxal 5'-phosphate</name>
        <dbReference type="ChEBI" id="CHEBI:597326"/>
    </ligand>
</feature>
<evidence type="ECO:0000313" key="6">
    <source>
        <dbReference type="EMBL" id="QMW79851.1"/>
    </source>
</evidence>
<dbReference type="UniPathway" id="UPA00068">
    <property type="reaction ID" value="UER00109"/>
</dbReference>
<comment type="catalytic activity">
    <reaction evidence="5">
        <text>N(2)-acetyl-L-ornithine + 2-oxoglutarate = N-acetyl-L-glutamate 5-semialdehyde + L-glutamate</text>
        <dbReference type="Rhea" id="RHEA:18049"/>
        <dbReference type="ChEBI" id="CHEBI:16810"/>
        <dbReference type="ChEBI" id="CHEBI:29123"/>
        <dbReference type="ChEBI" id="CHEBI:29985"/>
        <dbReference type="ChEBI" id="CHEBI:57805"/>
        <dbReference type="EC" id="2.6.1.11"/>
    </reaction>
</comment>
<evidence type="ECO:0000256" key="4">
    <source>
        <dbReference type="ARBA" id="ARBA00022898"/>
    </source>
</evidence>
<dbReference type="PANTHER" id="PTHR11986:SF79">
    <property type="entry name" value="ACETYLORNITHINE AMINOTRANSFERASE, MITOCHONDRIAL"/>
    <property type="match status" value="1"/>
</dbReference>
<feature type="modified residue" description="N6-(pyridoxal phosphate)lysine" evidence="5">
    <location>
        <position position="254"/>
    </location>
</feature>